<proteinExistence type="inferred from homology"/>
<dbReference type="GO" id="GO:0015288">
    <property type="term" value="F:porin activity"/>
    <property type="evidence" value="ECO:0007669"/>
    <property type="project" value="InterPro"/>
</dbReference>
<keyword evidence="6" id="KW-1185">Reference proteome</keyword>
<evidence type="ECO:0000313" key="4">
    <source>
        <dbReference type="EMBL" id="OOR92346.1"/>
    </source>
</evidence>
<dbReference type="EMBL" id="MUXU01000015">
    <property type="protein sequence ID" value="OOR92346.1"/>
    <property type="molecule type" value="Genomic_DNA"/>
</dbReference>
<name>A0A1T0A9E4_9GAMM</name>
<dbReference type="Proteomes" id="UP000190435">
    <property type="component" value="Unassembled WGS sequence"/>
</dbReference>
<dbReference type="InterPro" id="IPR003394">
    <property type="entry name" value="Porin_opacity"/>
</dbReference>
<dbReference type="Gene3D" id="2.40.160.20">
    <property type="match status" value="1"/>
</dbReference>
<dbReference type="Proteomes" id="UP000255279">
    <property type="component" value="Unassembled WGS sequence"/>
</dbReference>
<evidence type="ECO:0000256" key="2">
    <source>
        <dbReference type="SAM" id="SignalP"/>
    </source>
</evidence>
<protein>
    <submittedName>
        <fullName evidence="5">Opacity protein and related surface antigens</fullName>
    </submittedName>
</protein>
<keyword evidence="2" id="KW-0732">Signal</keyword>
<dbReference type="STRING" id="34060.B0181_01780"/>
<dbReference type="AlphaFoldDB" id="A0A1T0A9E4"/>
<dbReference type="InterPro" id="IPR011250">
    <property type="entry name" value="OMP/PagP_B-barrel"/>
</dbReference>
<evidence type="ECO:0000313" key="6">
    <source>
        <dbReference type="Proteomes" id="UP000190435"/>
    </source>
</evidence>
<feature type="signal peptide" evidence="2">
    <location>
        <begin position="1"/>
        <end position="19"/>
    </location>
</feature>
<accession>A0A1T0A9E4</accession>
<feature type="domain" description="Porin opacity type" evidence="3">
    <location>
        <begin position="54"/>
        <end position="211"/>
    </location>
</feature>
<reference evidence="5 7" key="2">
    <citation type="submission" date="2018-06" db="EMBL/GenBank/DDBJ databases">
        <authorList>
            <consortium name="Pathogen Informatics"/>
            <person name="Doyle S."/>
        </authorList>
    </citation>
    <scope>NUCLEOTIDE SEQUENCE [LARGE SCALE GENOMIC DNA]</scope>
    <source>
        <strain evidence="5 7">NCTC10293</strain>
    </source>
</reference>
<dbReference type="EMBL" id="UGQE01000001">
    <property type="protein sequence ID" value="STZ10591.1"/>
    <property type="molecule type" value="Genomic_DNA"/>
</dbReference>
<reference evidence="4 6" key="1">
    <citation type="submission" date="2017-02" db="EMBL/GenBank/DDBJ databases">
        <title>Draft genome sequence of Moraxella caviae CCUG 355 type strain.</title>
        <authorList>
            <person name="Engstrom-Jakobsson H."/>
            <person name="Salva-Serra F."/>
            <person name="Thorell K."/>
            <person name="Gonzales-Siles L."/>
            <person name="Karlsson R."/>
            <person name="Boulund F."/>
            <person name="Engstrand L."/>
            <person name="Moore E."/>
        </authorList>
    </citation>
    <scope>NUCLEOTIDE SEQUENCE [LARGE SCALE GENOMIC DNA]</scope>
    <source>
        <strain evidence="4 6">CCUG 355</strain>
    </source>
</reference>
<dbReference type="OrthoDB" id="6648740at2"/>
<evidence type="ECO:0000256" key="1">
    <source>
        <dbReference type="ARBA" id="ARBA00009830"/>
    </source>
</evidence>
<dbReference type="GO" id="GO:0009279">
    <property type="term" value="C:cell outer membrane"/>
    <property type="evidence" value="ECO:0007669"/>
    <property type="project" value="UniProtKB-ARBA"/>
</dbReference>
<sequence>MKKLVLAAALAGVSTLAVANTGYYVQGNVGYSKLEFKDSEFKLKDSGASYGVAVGKKVGDMRYALDYTNFGKIKVSENEERVENFIDTGVNNVTEHYKGEVTTHSLGLSAIYDFAPVSGFTPYAGARLGVNQVKSKDSTVIHYQSESGTRTFSDFDSAKETKVGVGALAGVQYAINPNLAVDAGVEYNYLGKFDGVKGNQYGAKVGLRYSF</sequence>
<gene>
    <name evidence="4" type="ORF">B0181_01780</name>
    <name evidence="5" type="ORF">NCTC10293_00934</name>
</gene>
<feature type="chain" id="PRO_5033283579" evidence="2">
    <location>
        <begin position="20"/>
        <end position="211"/>
    </location>
</feature>
<organism evidence="4 6">
    <name type="scientific">Moraxella caviae</name>
    <dbReference type="NCBI Taxonomy" id="34060"/>
    <lineage>
        <taxon>Bacteria</taxon>
        <taxon>Pseudomonadati</taxon>
        <taxon>Pseudomonadota</taxon>
        <taxon>Gammaproteobacteria</taxon>
        <taxon>Moraxellales</taxon>
        <taxon>Moraxellaceae</taxon>
        <taxon>Moraxella</taxon>
    </lineage>
</organism>
<comment type="similarity">
    <text evidence="1">Belongs to the opacity porin family.</text>
</comment>
<evidence type="ECO:0000313" key="7">
    <source>
        <dbReference type="Proteomes" id="UP000255279"/>
    </source>
</evidence>
<dbReference type="Pfam" id="PF02462">
    <property type="entry name" value="Opacity"/>
    <property type="match status" value="1"/>
</dbReference>
<evidence type="ECO:0000313" key="5">
    <source>
        <dbReference type="EMBL" id="STZ10591.1"/>
    </source>
</evidence>
<dbReference type="SUPFAM" id="SSF56925">
    <property type="entry name" value="OMPA-like"/>
    <property type="match status" value="1"/>
</dbReference>
<dbReference type="RefSeq" id="WP_078275782.1">
    <property type="nucleotide sequence ID" value="NZ_MUXU01000015.1"/>
</dbReference>
<evidence type="ECO:0000259" key="3">
    <source>
        <dbReference type="Pfam" id="PF02462"/>
    </source>
</evidence>